<feature type="transmembrane region" description="Helical" evidence="11">
    <location>
        <begin position="45"/>
        <end position="70"/>
    </location>
</feature>
<evidence type="ECO:0000256" key="6">
    <source>
        <dbReference type="ARBA" id="ARBA00022989"/>
    </source>
</evidence>
<feature type="transmembrane region" description="Helical" evidence="11">
    <location>
        <begin position="380"/>
        <end position="397"/>
    </location>
</feature>
<dbReference type="PIRSF" id="PIRSF000439">
    <property type="entry name" value="Oat_ACAT_DAG_ARE"/>
    <property type="match status" value="1"/>
</dbReference>
<comment type="caution">
    <text evidence="12">The sequence shown here is derived from an EMBL/GenBank/DDBJ whole genome shotgun (WGS) entry which is preliminary data.</text>
</comment>
<protein>
    <recommendedName>
        <fullName evidence="9">O-acyltransferase</fullName>
    </recommendedName>
</protein>
<evidence type="ECO:0000256" key="9">
    <source>
        <dbReference type="PIRNR" id="PIRNR000439"/>
    </source>
</evidence>
<sequence>MSSSQSSDRRSSEERVKLQRVFKEKTFIARESLLTTEFRNGNMQIIYNGFAAVFILFFLRALISDIFVHGVPLHHTWLIWWNFRDFIPTMLVWSAMFASTFLVYSAFKLWAHVPAKTVKISEQIPLLAVYLSYLTAFFYFPLKFLFAMELNCACSFIITCETTRIAMKMHSFIRENWSKAVIRKTSADPVKNSKKRDLKAAGYYFLECLLNIEFVNLAFTQWAFPILHVQDYPSLTVSNIFLSLFTGIVPGIICLVCLFYGLLHCWLNCFSELLQFADRQFYHNWWNSSNMAEYYRNWNLVVHDWLYAYVFRDLSAVLPGKKGLKIAQTAVFFLSAAFHEYWFGIAFRTFYPVMFILYFIFGGIFFSVSRLISSRSAWNTALWFNLLIGTGMFIAFYGQEWYARRGHCAPYSSQILDALLPRHWACQRV</sequence>
<dbReference type="GO" id="GO:0008374">
    <property type="term" value="F:O-acyltransferase activity"/>
    <property type="evidence" value="ECO:0007669"/>
    <property type="project" value="InterPro"/>
</dbReference>
<feature type="transmembrane region" description="Helical" evidence="11">
    <location>
        <begin position="90"/>
        <end position="111"/>
    </location>
</feature>
<keyword evidence="6 11" id="KW-1133">Transmembrane helix</keyword>
<evidence type="ECO:0000256" key="1">
    <source>
        <dbReference type="ARBA" id="ARBA00004477"/>
    </source>
</evidence>
<dbReference type="InterPro" id="IPR004299">
    <property type="entry name" value="MBOAT_fam"/>
</dbReference>
<evidence type="ECO:0000313" key="12">
    <source>
        <dbReference type="EMBL" id="CAD6187514.1"/>
    </source>
</evidence>
<evidence type="ECO:0000313" key="13">
    <source>
        <dbReference type="Proteomes" id="UP000835052"/>
    </source>
</evidence>
<feature type="transmembrane region" description="Helical" evidence="11">
    <location>
        <begin position="201"/>
        <end position="220"/>
    </location>
</feature>
<keyword evidence="8 9" id="KW-0012">Acyltransferase</keyword>
<evidence type="ECO:0000256" key="10">
    <source>
        <dbReference type="PIRSR" id="PIRSR000439-1"/>
    </source>
</evidence>
<evidence type="ECO:0000256" key="7">
    <source>
        <dbReference type="ARBA" id="ARBA00023136"/>
    </source>
</evidence>
<evidence type="ECO:0000256" key="3">
    <source>
        <dbReference type="ARBA" id="ARBA00022679"/>
    </source>
</evidence>
<comment type="subcellular location">
    <subcellularLocation>
        <location evidence="1 9">Endoplasmic reticulum membrane</location>
        <topology evidence="1 9">Multi-pass membrane protein</topology>
    </subcellularLocation>
</comment>
<evidence type="ECO:0000256" key="11">
    <source>
        <dbReference type="SAM" id="Phobius"/>
    </source>
</evidence>
<feature type="transmembrane region" description="Helical" evidence="11">
    <location>
        <begin position="123"/>
        <end position="140"/>
    </location>
</feature>
<keyword evidence="13" id="KW-1185">Reference proteome</keyword>
<dbReference type="PANTHER" id="PTHR10408:SF8">
    <property type="entry name" value="O-ACYLTRANSFERASE"/>
    <property type="match status" value="1"/>
</dbReference>
<reference evidence="12" key="1">
    <citation type="submission" date="2020-10" db="EMBL/GenBank/DDBJ databases">
        <authorList>
            <person name="Kikuchi T."/>
        </authorList>
    </citation>
    <scope>NUCLEOTIDE SEQUENCE</scope>
    <source>
        <strain evidence="12">NKZ352</strain>
    </source>
</reference>
<dbReference type="PANTHER" id="PTHR10408">
    <property type="entry name" value="STEROL O-ACYLTRANSFERASE"/>
    <property type="match status" value="1"/>
</dbReference>
<keyword evidence="3 9" id="KW-0808">Transferase</keyword>
<accession>A0A8S1GWY3</accession>
<keyword evidence="4 11" id="KW-0812">Transmembrane</keyword>
<dbReference type="GO" id="GO:0008203">
    <property type="term" value="P:cholesterol metabolic process"/>
    <property type="evidence" value="ECO:0007669"/>
    <property type="project" value="TreeGrafter"/>
</dbReference>
<comment type="similarity">
    <text evidence="2 9">Belongs to the membrane-bound acyltransferase family. Sterol o-acyltransferase subfamily.</text>
</comment>
<gene>
    <name evidence="12" type="ORF">CAUJ_LOCUS3433</name>
</gene>
<feature type="transmembrane region" description="Helical" evidence="11">
    <location>
        <begin position="240"/>
        <end position="263"/>
    </location>
</feature>
<evidence type="ECO:0000256" key="5">
    <source>
        <dbReference type="ARBA" id="ARBA00022824"/>
    </source>
</evidence>
<dbReference type="InterPro" id="IPR014371">
    <property type="entry name" value="Oat_ACAT_DAG_ARE"/>
</dbReference>
<dbReference type="AlphaFoldDB" id="A0A8S1GWY3"/>
<keyword evidence="5 9" id="KW-0256">Endoplasmic reticulum</keyword>
<dbReference type="OrthoDB" id="10039049at2759"/>
<feature type="active site" evidence="10">
    <location>
        <position position="339"/>
    </location>
</feature>
<organism evidence="12 13">
    <name type="scientific">Caenorhabditis auriculariae</name>
    <dbReference type="NCBI Taxonomy" id="2777116"/>
    <lineage>
        <taxon>Eukaryota</taxon>
        <taxon>Metazoa</taxon>
        <taxon>Ecdysozoa</taxon>
        <taxon>Nematoda</taxon>
        <taxon>Chromadorea</taxon>
        <taxon>Rhabditida</taxon>
        <taxon>Rhabditina</taxon>
        <taxon>Rhabditomorpha</taxon>
        <taxon>Rhabditoidea</taxon>
        <taxon>Rhabditidae</taxon>
        <taxon>Peloderinae</taxon>
        <taxon>Caenorhabditis</taxon>
    </lineage>
</organism>
<evidence type="ECO:0000256" key="4">
    <source>
        <dbReference type="ARBA" id="ARBA00022692"/>
    </source>
</evidence>
<evidence type="ECO:0000256" key="2">
    <source>
        <dbReference type="ARBA" id="ARBA00009010"/>
    </source>
</evidence>
<proteinExistence type="inferred from homology"/>
<name>A0A8S1GWY3_9PELO</name>
<evidence type="ECO:0000256" key="8">
    <source>
        <dbReference type="ARBA" id="ARBA00023315"/>
    </source>
</evidence>
<dbReference type="GO" id="GO:0005789">
    <property type="term" value="C:endoplasmic reticulum membrane"/>
    <property type="evidence" value="ECO:0007669"/>
    <property type="project" value="UniProtKB-SubCell"/>
</dbReference>
<feature type="transmembrane region" description="Helical" evidence="11">
    <location>
        <begin position="349"/>
        <end position="368"/>
    </location>
</feature>
<keyword evidence="7 9" id="KW-0472">Membrane</keyword>
<dbReference type="Proteomes" id="UP000835052">
    <property type="component" value="Unassembled WGS sequence"/>
</dbReference>
<dbReference type="Pfam" id="PF03062">
    <property type="entry name" value="MBOAT"/>
    <property type="match status" value="1"/>
</dbReference>
<dbReference type="EMBL" id="CAJGYM010000006">
    <property type="protein sequence ID" value="CAD6187514.1"/>
    <property type="molecule type" value="Genomic_DNA"/>
</dbReference>
<feature type="transmembrane region" description="Helical" evidence="11">
    <location>
        <begin position="146"/>
        <end position="167"/>
    </location>
</feature>